<accession>A0A1I5H3V9</accession>
<gene>
    <name evidence="4" type="ORF">SAMN04489757_12536</name>
</gene>
<evidence type="ECO:0000259" key="2">
    <source>
        <dbReference type="Pfam" id="PF01408"/>
    </source>
</evidence>
<proteinExistence type="inferred from homology"/>
<feature type="domain" description="Gfo/Idh/MocA-like oxidoreductase C-terminal" evidence="3">
    <location>
        <begin position="142"/>
        <end position="392"/>
    </location>
</feature>
<dbReference type="InterPro" id="IPR051450">
    <property type="entry name" value="Gfo/Idh/MocA_Oxidoreductases"/>
</dbReference>
<evidence type="ECO:0000259" key="3">
    <source>
        <dbReference type="Pfam" id="PF02894"/>
    </source>
</evidence>
<dbReference type="Pfam" id="PF01408">
    <property type="entry name" value="GFO_IDH_MocA"/>
    <property type="match status" value="1"/>
</dbReference>
<dbReference type="InterPro" id="IPR000683">
    <property type="entry name" value="Gfo/Idh/MocA-like_OxRdtase_N"/>
</dbReference>
<reference evidence="4 5" key="1">
    <citation type="submission" date="2016-10" db="EMBL/GenBank/DDBJ databases">
        <authorList>
            <person name="de Groot N.N."/>
        </authorList>
    </citation>
    <scope>NUCLEOTIDE SEQUENCE [LARGE SCALE GENOMIC DNA]</scope>
    <source>
        <strain evidence="4 5">DSM 1283</strain>
    </source>
</reference>
<dbReference type="PANTHER" id="PTHR43377:SF2">
    <property type="entry name" value="BINDING ROSSMANN FOLD OXIDOREDUCTASE, PUTATIVE (AFU_ORTHOLOGUE AFUA_4G00560)-RELATED"/>
    <property type="match status" value="1"/>
</dbReference>
<dbReference type="EMBL" id="FOWD01000025">
    <property type="protein sequence ID" value="SFO42810.1"/>
    <property type="molecule type" value="Genomic_DNA"/>
</dbReference>
<dbReference type="RefSeq" id="WP_091687450.1">
    <property type="nucleotide sequence ID" value="NZ_BAABFM010000082.1"/>
</dbReference>
<organism evidence="4 5">
    <name type="scientific">Anaerocolumna aminovalerica</name>
    <dbReference type="NCBI Taxonomy" id="1527"/>
    <lineage>
        <taxon>Bacteria</taxon>
        <taxon>Bacillati</taxon>
        <taxon>Bacillota</taxon>
        <taxon>Clostridia</taxon>
        <taxon>Lachnospirales</taxon>
        <taxon>Lachnospiraceae</taxon>
        <taxon>Anaerocolumna</taxon>
    </lineage>
</organism>
<dbReference type="Gene3D" id="3.40.50.720">
    <property type="entry name" value="NAD(P)-binding Rossmann-like Domain"/>
    <property type="match status" value="1"/>
</dbReference>
<name>A0A1I5H3V9_9FIRM</name>
<comment type="similarity">
    <text evidence="1">Belongs to the Gfo/Idh/MocA family.</text>
</comment>
<dbReference type="SUPFAM" id="SSF51735">
    <property type="entry name" value="NAD(P)-binding Rossmann-fold domains"/>
    <property type="match status" value="1"/>
</dbReference>
<protein>
    <submittedName>
        <fullName evidence="4">Oxidoreductase family, C-terminal alpha/beta domain</fullName>
    </submittedName>
</protein>
<dbReference type="AlphaFoldDB" id="A0A1I5H3V9"/>
<dbReference type="SUPFAM" id="SSF55347">
    <property type="entry name" value="Glyceraldehyde-3-phosphate dehydrogenase-like, C-terminal domain"/>
    <property type="match status" value="1"/>
</dbReference>
<evidence type="ECO:0000256" key="1">
    <source>
        <dbReference type="ARBA" id="ARBA00010928"/>
    </source>
</evidence>
<dbReference type="PANTHER" id="PTHR43377">
    <property type="entry name" value="BILIVERDIN REDUCTASE A"/>
    <property type="match status" value="1"/>
</dbReference>
<feature type="domain" description="Gfo/Idh/MocA-like oxidoreductase N-terminal" evidence="2">
    <location>
        <begin position="7"/>
        <end position="129"/>
    </location>
</feature>
<evidence type="ECO:0000313" key="4">
    <source>
        <dbReference type="EMBL" id="SFO42810.1"/>
    </source>
</evidence>
<sequence>MKKNDIIKLAVIGCGFRGSAYSDYTLSHPDEAEVVCACDINPKRLEQFGDKYHVPSERRFLNAKAMLENVSDIDLVIVANLDAGHFEVAKMVLEIGYNCLLEKPMSPDPWESLELVRLAKENNCQLLVCHVLRYTPLFSTIKQLLEKDEIGRIISVHHAENVSYTHIAHSYVRGNFRNLSPIILAKSCHDLDILNWLIGKKCKKISSFGSLTYFKEENAPVGSAKRCMDCSIEKDCPFSACKQYLTDDTSWPTSMISVDTSLEARIKAVRETDYGRCVYHCDNTVCDHQVVNMLYEDDITASFNLNGFNTTETREIRILGTKGDLRANLEKNYITVRRFGETSETTIRPKVYAGAHSGGDAMLMKDIVDILKKGNWKSARTSAVLSVESHIMAFAAEVSRKEGTIVDIDSFKEKILQKGRQDE</sequence>
<keyword evidence="5" id="KW-1185">Reference proteome</keyword>
<dbReference type="InterPro" id="IPR004104">
    <property type="entry name" value="Gfo/Idh/MocA-like_OxRdtase_C"/>
</dbReference>
<dbReference type="Pfam" id="PF02894">
    <property type="entry name" value="GFO_IDH_MocA_C"/>
    <property type="match status" value="1"/>
</dbReference>
<evidence type="ECO:0000313" key="5">
    <source>
        <dbReference type="Proteomes" id="UP000198806"/>
    </source>
</evidence>
<dbReference type="InterPro" id="IPR036291">
    <property type="entry name" value="NAD(P)-bd_dom_sf"/>
</dbReference>
<dbReference type="Proteomes" id="UP000198806">
    <property type="component" value="Unassembled WGS sequence"/>
</dbReference>
<dbReference type="STRING" id="1527.SAMN04489757_12536"/>
<dbReference type="OrthoDB" id="9781966at2"/>
<dbReference type="GO" id="GO:0000166">
    <property type="term" value="F:nucleotide binding"/>
    <property type="evidence" value="ECO:0007669"/>
    <property type="project" value="InterPro"/>
</dbReference>
<dbReference type="Gene3D" id="3.30.360.10">
    <property type="entry name" value="Dihydrodipicolinate Reductase, domain 2"/>
    <property type="match status" value="1"/>
</dbReference>